<sequence>MAAGLTSALALTSVSACGGSSPLSKDVTIHMIAADYGDPKTDNSSLGYWNDIVRAFEKDNPHITVDIQVVDWTHVDDKVAALVKQGNPPDIAQIGSYAQYAAAGQLYSADELFTVSEEADFIPSLAQAGSVDRTQYGIPWVSSSRMFFYNKKLFENAGITKAPETWAQLATDAKLLKDNGVKVPYGLPLGPEEAQAESLMWMLGASASAGTGGFTDSVGNYNFDNSANVEAFDWVKKNLVDAKLVGPKDPAVTNRQDVFDDFLAGDAGMINGHPTLLAQAKAKGIDVGVAPLPGQDGPDPDTLGVADWMMAFNHNKNRDADGKFLQFVYQEKNTVKFLDEYGLLPVTTSASNAMLADPKDKDLVQFLNLLPEAVFYPVNKTSWTPVSDRVKKVIGKAVHEDPKSVLSDLQIYAEQQDQSKPASS</sequence>
<dbReference type="PANTHER" id="PTHR43649">
    <property type="entry name" value="ARABINOSE-BINDING PROTEIN-RELATED"/>
    <property type="match status" value="1"/>
</dbReference>
<evidence type="ECO:0000313" key="1">
    <source>
        <dbReference type="EMBL" id="SDN94119.1"/>
    </source>
</evidence>
<dbReference type="Proteomes" id="UP000199341">
    <property type="component" value="Unassembled WGS sequence"/>
</dbReference>
<organism evidence="1 2">
    <name type="scientific">Actinacidiphila guanduensis</name>
    <dbReference type="NCBI Taxonomy" id="310781"/>
    <lineage>
        <taxon>Bacteria</taxon>
        <taxon>Bacillati</taxon>
        <taxon>Actinomycetota</taxon>
        <taxon>Actinomycetes</taxon>
        <taxon>Kitasatosporales</taxon>
        <taxon>Streptomycetaceae</taxon>
        <taxon>Actinacidiphila</taxon>
    </lineage>
</organism>
<accession>A0A1H0FI60</accession>
<keyword evidence="2" id="KW-1185">Reference proteome</keyword>
<dbReference type="STRING" id="310781.SAMN05216259_106299"/>
<proteinExistence type="predicted"/>
<dbReference type="PANTHER" id="PTHR43649:SF30">
    <property type="entry name" value="ABC TRANSPORTER SUBSTRATE-BINDING PROTEIN"/>
    <property type="match status" value="1"/>
</dbReference>
<dbReference type="AlphaFoldDB" id="A0A1H0FI60"/>
<dbReference type="EMBL" id="FNIE01000006">
    <property type="protein sequence ID" value="SDN94119.1"/>
    <property type="molecule type" value="Genomic_DNA"/>
</dbReference>
<keyword evidence="1" id="KW-0813">Transport</keyword>
<dbReference type="Gene3D" id="3.40.190.10">
    <property type="entry name" value="Periplasmic binding protein-like II"/>
    <property type="match status" value="2"/>
</dbReference>
<name>A0A1H0FI60_9ACTN</name>
<dbReference type="InterPro" id="IPR006059">
    <property type="entry name" value="SBP"/>
</dbReference>
<dbReference type="Pfam" id="PF01547">
    <property type="entry name" value="SBP_bac_1"/>
    <property type="match status" value="1"/>
</dbReference>
<dbReference type="InterPro" id="IPR050490">
    <property type="entry name" value="Bact_solute-bd_prot1"/>
</dbReference>
<evidence type="ECO:0000313" key="2">
    <source>
        <dbReference type="Proteomes" id="UP000199341"/>
    </source>
</evidence>
<protein>
    <submittedName>
        <fullName evidence="1">Multiple sugar transport system substrate-binding protein</fullName>
    </submittedName>
</protein>
<keyword evidence="1" id="KW-0762">Sugar transport</keyword>
<reference evidence="1 2" key="1">
    <citation type="submission" date="2016-10" db="EMBL/GenBank/DDBJ databases">
        <authorList>
            <person name="de Groot N.N."/>
        </authorList>
    </citation>
    <scope>NUCLEOTIDE SEQUENCE [LARGE SCALE GENOMIC DNA]</scope>
    <source>
        <strain evidence="1 2">CGMCC 4.2022</strain>
    </source>
</reference>
<dbReference type="RefSeq" id="WP_245771425.1">
    <property type="nucleotide sequence ID" value="NZ_FNIE01000006.1"/>
</dbReference>
<dbReference type="CDD" id="cd13585">
    <property type="entry name" value="PBP2_TMBP_like"/>
    <property type="match status" value="1"/>
</dbReference>
<dbReference type="SUPFAM" id="SSF53850">
    <property type="entry name" value="Periplasmic binding protein-like II"/>
    <property type="match status" value="1"/>
</dbReference>
<gene>
    <name evidence="1" type="ORF">SAMN05216259_106299</name>
</gene>